<keyword evidence="1" id="KW-1133">Transmembrane helix</keyword>
<feature type="transmembrane region" description="Helical" evidence="1">
    <location>
        <begin position="42"/>
        <end position="63"/>
    </location>
</feature>
<evidence type="ECO:0000256" key="1">
    <source>
        <dbReference type="SAM" id="Phobius"/>
    </source>
</evidence>
<accession>A0A7S0WXQ1</accession>
<proteinExistence type="predicted"/>
<dbReference type="AlphaFoldDB" id="A0A7S0WXQ1"/>
<keyword evidence="1" id="KW-0472">Membrane</keyword>
<dbReference type="EMBL" id="HBFB01025266">
    <property type="protein sequence ID" value="CAD8688809.1"/>
    <property type="molecule type" value="Transcribed_RNA"/>
</dbReference>
<reference evidence="2" key="1">
    <citation type="submission" date="2021-01" db="EMBL/GenBank/DDBJ databases">
        <authorList>
            <person name="Corre E."/>
            <person name="Pelletier E."/>
            <person name="Niang G."/>
            <person name="Scheremetjew M."/>
            <person name="Finn R."/>
            <person name="Kale V."/>
            <person name="Holt S."/>
            <person name="Cochrane G."/>
            <person name="Meng A."/>
            <person name="Brown T."/>
            <person name="Cohen L."/>
        </authorList>
    </citation>
    <scope>NUCLEOTIDE SEQUENCE</scope>
    <source>
        <strain evidence="2">SAG 11-49</strain>
    </source>
</reference>
<name>A0A7S0WXQ1_9CHLO</name>
<gene>
    <name evidence="2" type="ORF">CLEI1391_LOCUS14167</name>
</gene>
<protein>
    <submittedName>
        <fullName evidence="2">Uncharacterized protein</fullName>
    </submittedName>
</protein>
<keyword evidence="1" id="KW-0812">Transmembrane</keyword>
<sequence length="101" mass="11562">MVNPINQFDYVMAKGEGNKGASYKYQWKPDWRMPPGLNKGKLALQLAFCLGLAAVPVWGLPYLRGPKDETAQAHADMYMVAKKKNRDDRLKWLNSDDMPYK</sequence>
<evidence type="ECO:0000313" key="2">
    <source>
        <dbReference type="EMBL" id="CAD8688809.1"/>
    </source>
</evidence>
<organism evidence="2">
    <name type="scientific">Chlamydomonas leiostraca</name>
    <dbReference type="NCBI Taxonomy" id="1034604"/>
    <lineage>
        <taxon>Eukaryota</taxon>
        <taxon>Viridiplantae</taxon>
        <taxon>Chlorophyta</taxon>
        <taxon>core chlorophytes</taxon>
        <taxon>Chlorophyceae</taxon>
        <taxon>CS clade</taxon>
        <taxon>Chlamydomonadales</taxon>
        <taxon>Chlamydomonadaceae</taxon>
        <taxon>Chlamydomonas</taxon>
    </lineage>
</organism>